<dbReference type="Proteomes" id="UP001066276">
    <property type="component" value="Chromosome 1_2"/>
</dbReference>
<evidence type="ECO:0000313" key="2">
    <source>
        <dbReference type="Proteomes" id="UP001066276"/>
    </source>
</evidence>
<gene>
    <name evidence="1" type="ORF">NDU88_007377</name>
</gene>
<organism evidence="1 2">
    <name type="scientific">Pleurodeles waltl</name>
    <name type="common">Iberian ribbed newt</name>
    <dbReference type="NCBI Taxonomy" id="8319"/>
    <lineage>
        <taxon>Eukaryota</taxon>
        <taxon>Metazoa</taxon>
        <taxon>Chordata</taxon>
        <taxon>Craniata</taxon>
        <taxon>Vertebrata</taxon>
        <taxon>Euteleostomi</taxon>
        <taxon>Amphibia</taxon>
        <taxon>Batrachia</taxon>
        <taxon>Caudata</taxon>
        <taxon>Salamandroidea</taxon>
        <taxon>Salamandridae</taxon>
        <taxon>Pleurodelinae</taxon>
        <taxon>Pleurodeles</taxon>
    </lineage>
</organism>
<protein>
    <submittedName>
        <fullName evidence="1">Uncharacterized protein</fullName>
    </submittedName>
</protein>
<name>A0AAV7WHH3_PLEWA</name>
<accession>A0AAV7WHH3</accession>
<dbReference type="EMBL" id="JANPWB010000002">
    <property type="protein sequence ID" value="KAJ1212033.1"/>
    <property type="molecule type" value="Genomic_DNA"/>
</dbReference>
<evidence type="ECO:0000313" key="1">
    <source>
        <dbReference type="EMBL" id="KAJ1212033.1"/>
    </source>
</evidence>
<reference evidence="1" key="1">
    <citation type="journal article" date="2022" name="bioRxiv">
        <title>Sequencing and chromosome-scale assembly of the giantPleurodeles waltlgenome.</title>
        <authorList>
            <person name="Brown T."/>
            <person name="Elewa A."/>
            <person name="Iarovenko S."/>
            <person name="Subramanian E."/>
            <person name="Araus A.J."/>
            <person name="Petzold A."/>
            <person name="Susuki M."/>
            <person name="Suzuki K.-i.T."/>
            <person name="Hayashi T."/>
            <person name="Toyoda A."/>
            <person name="Oliveira C."/>
            <person name="Osipova E."/>
            <person name="Leigh N.D."/>
            <person name="Simon A."/>
            <person name="Yun M.H."/>
        </authorList>
    </citation>
    <scope>NUCLEOTIDE SEQUENCE</scope>
    <source>
        <strain evidence="1">20211129_DDA</strain>
        <tissue evidence="1">Liver</tissue>
    </source>
</reference>
<comment type="caution">
    <text evidence="1">The sequence shown here is derived from an EMBL/GenBank/DDBJ whole genome shotgun (WGS) entry which is preliminary data.</text>
</comment>
<proteinExistence type="predicted"/>
<sequence length="75" mass="7875">MMSHCIYYEELAADVTYGERGSGTAYGKPGCIQGGCDLEADADLRKPGRRQGLGIPGCADPVDLAGDRVLRRGGS</sequence>
<keyword evidence="2" id="KW-1185">Reference proteome</keyword>
<dbReference type="AlphaFoldDB" id="A0AAV7WHH3"/>